<proteinExistence type="predicted"/>
<evidence type="ECO:0000313" key="2">
    <source>
        <dbReference type="Proteomes" id="UP000481037"/>
    </source>
</evidence>
<dbReference type="EMBL" id="WKJM01000047">
    <property type="protein sequence ID" value="MRX11790.1"/>
    <property type="molecule type" value="Genomic_DNA"/>
</dbReference>
<dbReference type="InterPro" id="IPR011008">
    <property type="entry name" value="Dimeric_a/b-barrel"/>
</dbReference>
<dbReference type="Gene3D" id="3.30.70.100">
    <property type="match status" value="1"/>
</dbReference>
<accession>A0A6L5QPR3</accession>
<gene>
    <name evidence="1" type="ORF">GJ697_28575</name>
</gene>
<dbReference type="AlphaFoldDB" id="A0A6L5QPR3"/>
<dbReference type="Proteomes" id="UP000481037">
    <property type="component" value="Unassembled WGS sequence"/>
</dbReference>
<protein>
    <submittedName>
        <fullName evidence="1">Antibiotic biosynthesis monooxygenase</fullName>
    </submittedName>
</protein>
<dbReference type="RefSeq" id="WP_154370568.1">
    <property type="nucleotide sequence ID" value="NZ_WKJM01000047.1"/>
</dbReference>
<sequence>MIQYALLARFEARPGKEAAVEQLLQQGLALANQEAGTPVWLALKLADRVYGVFDAFHTEAARHAHLGGPIAQALMDNAAELFVRPPTIETIDVLGLKNQPAAG</sequence>
<name>A0A6L5QPR3_9BURK</name>
<comment type="caution">
    <text evidence="1">The sequence shown here is derived from an EMBL/GenBank/DDBJ whole genome shotgun (WGS) entry which is preliminary data.</text>
</comment>
<evidence type="ECO:0000313" key="1">
    <source>
        <dbReference type="EMBL" id="MRX11790.1"/>
    </source>
</evidence>
<dbReference type="SUPFAM" id="SSF54909">
    <property type="entry name" value="Dimeric alpha+beta barrel"/>
    <property type="match status" value="1"/>
</dbReference>
<keyword evidence="2" id="KW-1185">Reference proteome</keyword>
<dbReference type="GO" id="GO:0004497">
    <property type="term" value="F:monooxygenase activity"/>
    <property type="evidence" value="ECO:0007669"/>
    <property type="project" value="UniProtKB-KW"/>
</dbReference>
<keyword evidence="1" id="KW-0560">Oxidoreductase</keyword>
<organism evidence="1 2">
    <name type="scientific">Duganella alba</name>
    <dbReference type="NCBI Taxonomy" id="2666081"/>
    <lineage>
        <taxon>Bacteria</taxon>
        <taxon>Pseudomonadati</taxon>
        <taxon>Pseudomonadota</taxon>
        <taxon>Betaproteobacteria</taxon>
        <taxon>Burkholderiales</taxon>
        <taxon>Oxalobacteraceae</taxon>
        <taxon>Telluria group</taxon>
        <taxon>Duganella</taxon>
    </lineage>
</organism>
<keyword evidence="1" id="KW-0503">Monooxygenase</keyword>
<reference evidence="1 2" key="1">
    <citation type="submission" date="2019-11" db="EMBL/GenBank/DDBJ databases">
        <title>Novel species isolated from a subtropical stream in China.</title>
        <authorList>
            <person name="Lu H."/>
        </authorList>
    </citation>
    <scope>NUCLEOTIDE SEQUENCE [LARGE SCALE GENOMIC DNA]</scope>
    <source>
        <strain evidence="1 2">FT25W</strain>
    </source>
</reference>